<dbReference type="PRINTS" id="PR00177">
    <property type="entry name" value="NMDARECEPTOR"/>
</dbReference>
<protein>
    <submittedName>
        <fullName evidence="16">GRIK1</fullName>
    </submittedName>
</protein>
<keyword evidence="10" id="KW-0325">Glycoprotein</keyword>
<feature type="transmembrane region" description="Helical" evidence="13">
    <location>
        <begin position="174"/>
        <end position="195"/>
    </location>
</feature>
<dbReference type="PANTHER" id="PTHR18966">
    <property type="entry name" value="IONOTROPIC GLUTAMATE RECEPTOR"/>
    <property type="match status" value="1"/>
</dbReference>
<feature type="non-terminal residue" evidence="16">
    <location>
        <position position="1"/>
    </location>
</feature>
<evidence type="ECO:0000256" key="2">
    <source>
        <dbReference type="ARBA" id="ARBA00008685"/>
    </source>
</evidence>
<evidence type="ECO:0000256" key="1">
    <source>
        <dbReference type="ARBA" id="ARBA00004651"/>
    </source>
</evidence>
<dbReference type="SUPFAM" id="SSF53850">
    <property type="entry name" value="Periplasmic binding protein-like II"/>
    <property type="match status" value="1"/>
</dbReference>
<evidence type="ECO:0000256" key="9">
    <source>
        <dbReference type="ARBA" id="ARBA00023170"/>
    </source>
</evidence>
<organism evidence="16 17">
    <name type="scientific">Cordylochernes scorpioides</name>
    <dbReference type="NCBI Taxonomy" id="51811"/>
    <lineage>
        <taxon>Eukaryota</taxon>
        <taxon>Metazoa</taxon>
        <taxon>Ecdysozoa</taxon>
        <taxon>Arthropoda</taxon>
        <taxon>Chelicerata</taxon>
        <taxon>Arachnida</taxon>
        <taxon>Pseudoscorpiones</taxon>
        <taxon>Cheliferoidea</taxon>
        <taxon>Chernetidae</taxon>
        <taxon>Cordylochernes</taxon>
    </lineage>
</organism>
<dbReference type="InterPro" id="IPR019594">
    <property type="entry name" value="Glu/Gly-bd"/>
</dbReference>
<dbReference type="Pfam" id="PF00060">
    <property type="entry name" value="Lig_chan"/>
    <property type="match status" value="1"/>
</dbReference>
<evidence type="ECO:0000256" key="4">
    <source>
        <dbReference type="ARBA" id="ARBA00022475"/>
    </source>
</evidence>
<sequence>MSTLKGYGDAQSATWGQVGEWSSTHGLNITHPLAFRELGTSNITLRVTTIESSPYVMLRPGINSTGNDRFEGFCIDLLVTLSQLLGFSYELYLVPDNKFGAENTTTGEWNGLVKEIIEKNADLAVAPMTINYVRESVIDFTKPFMNLGIGILFKLPKNMPVRLFSFMSPLAVDIWLYVLAAYVLVSTTMFIVARFSPYEWQNPHPCVHDSDVVENQFSLANSFWFTIVTLMHQGCDLNPRAASTRIIGAIWWFFTLIMISSYTANLAAFLTVERMITPIETVEDLADQSKIAYGTLEGGSTMTFFRDSKIETYQKMWRYMESRPDVFVSSYDEGKAKVQAGNYAFLMESTMLDYMVQRDCNLTQVGGLLDSKGYGIATPMGESLGFFSVHLSTDLHGRYVPEKNVVK</sequence>
<evidence type="ECO:0000313" key="17">
    <source>
        <dbReference type="Proteomes" id="UP001235939"/>
    </source>
</evidence>
<feature type="domain" description="Ionotropic glutamate receptor C-terminal" evidence="14">
    <location>
        <begin position="44"/>
        <end position="388"/>
    </location>
</feature>
<dbReference type="SMART" id="SM00079">
    <property type="entry name" value="PBPe"/>
    <property type="match status" value="1"/>
</dbReference>
<keyword evidence="4" id="KW-1003">Cell membrane</keyword>
<keyword evidence="11" id="KW-1071">Ligand-gated ion channel</keyword>
<evidence type="ECO:0000259" key="14">
    <source>
        <dbReference type="SMART" id="SM00079"/>
    </source>
</evidence>
<evidence type="ECO:0000313" key="16">
    <source>
        <dbReference type="EMBL" id="UYV80327.1"/>
    </source>
</evidence>
<dbReference type="InterPro" id="IPR001508">
    <property type="entry name" value="Iono_Glu_rcpt_met"/>
</dbReference>
<keyword evidence="7" id="KW-0406">Ion transport</keyword>
<keyword evidence="3" id="KW-0813">Transport</keyword>
<name>A0ABY6LJE0_9ARAC</name>
<dbReference type="EMBL" id="CP092880">
    <property type="protein sequence ID" value="UYV80327.1"/>
    <property type="molecule type" value="Genomic_DNA"/>
</dbReference>
<keyword evidence="17" id="KW-1185">Reference proteome</keyword>
<keyword evidence="12" id="KW-0407">Ion channel</keyword>
<dbReference type="InterPro" id="IPR001320">
    <property type="entry name" value="Iontro_rcpt_C"/>
</dbReference>
<evidence type="ECO:0000259" key="15">
    <source>
        <dbReference type="SMART" id="SM00918"/>
    </source>
</evidence>
<keyword evidence="6 13" id="KW-1133">Transmembrane helix</keyword>
<keyword evidence="9" id="KW-0675">Receptor</keyword>
<evidence type="ECO:0000256" key="5">
    <source>
        <dbReference type="ARBA" id="ARBA00022692"/>
    </source>
</evidence>
<comment type="similarity">
    <text evidence="2">Belongs to the glutamate-gated ion channel (TC 1.A.10.1) family.</text>
</comment>
<evidence type="ECO:0000256" key="12">
    <source>
        <dbReference type="ARBA" id="ARBA00023303"/>
    </source>
</evidence>
<proteinExistence type="inferred from homology"/>
<evidence type="ECO:0000256" key="10">
    <source>
        <dbReference type="ARBA" id="ARBA00023180"/>
    </source>
</evidence>
<accession>A0ABY6LJE0</accession>
<dbReference type="Gene3D" id="3.40.190.10">
    <property type="entry name" value="Periplasmic binding protein-like II"/>
    <property type="match status" value="1"/>
</dbReference>
<feature type="transmembrane region" description="Helical" evidence="13">
    <location>
        <begin position="249"/>
        <end position="270"/>
    </location>
</feature>
<keyword evidence="8 13" id="KW-0472">Membrane</keyword>
<dbReference type="SUPFAM" id="SSF81324">
    <property type="entry name" value="Voltage-gated potassium channels"/>
    <property type="match status" value="1"/>
</dbReference>
<evidence type="ECO:0000256" key="6">
    <source>
        <dbReference type="ARBA" id="ARBA00022989"/>
    </source>
</evidence>
<gene>
    <name evidence="16" type="ORF">LAZ67_18002435</name>
</gene>
<evidence type="ECO:0000256" key="13">
    <source>
        <dbReference type="SAM" id="Phobius"/>
    </source>
</evidence>
<dbReference type="Gene3D" id="1.10.287.70">
    <property type="match status" value="1"/>
</dbReference>
<comment type="subcellular location">
    <subcellularLocation>
        <location evidence="1">Cell membrane</location>
        <topology evidence="1">Multi-pass membrane protein</topology>
    </subcellularLocation>
</comment>
<dbReference type="Pfam" id="PF10613">
    <property type="entry name" value="Lig_chan-Glu_bd"/>
    <property type="match status" value="1"/>
</dbReference>
<evidence type="ECO:0000256" key="8">
    <source>
        <dbReference type="ARBA" id="ARBA00023136"/>
    </source>
</evidence>
<evidence type="ECO:0000256" key="7">
    <source>
        <dbReference type="ARBA" id="ARBA00023065"/>
    </source>
</evidence>
<dbReference type="Proteomes" id="UP001235939">
    <property type="component" value="Chromosome 18"/>
</dbReference>
<keyword evidence="5 13" id="KW-0812">Transmembrane</keyword>
<evidence type="ECO:0000256" key="11">
    <source>
        <dbReference type="ARBA" id="ARBA00023286"/>
    </source>
</evidence>
<feature type="domain" description="Ionotropic glutamate receptor L-glutamate and glycine-binding" evidence="15">
    <location>
        <begin position="54"/>
        <end position="118"/>
    </location>
</feature>
<reference evidence="16 17" key="1">
    <citation type="submission" date="2022-01" db="EMBL/GenBank/DDBJ databases">
        <title>A chromosomal length assembly of Cordylochernes scorpioides.</title>
        <authorList>
            <person name="Zeh D."/>
            <person name="Zeh J."/>
        </authorList>
    </citation>
    <scope>NUCLEOTIDE SEQUENCE [LARGE SCALE GENOMIC DNA]</scope>
    <source>
        <strain evidence="16">IN4F17</strain>
        <tissue evidence="16">Whole Body</tissue>
    </source>
</reference>
<evidence type="ECO:0000256" key="3">
    <source>
        <dbReference type="ARBA" id="ARBA00022448"/>
    </source>
</evidence>
<dbReference type="SMART" id="SM00918">
    <property type="entry name" value="Lig_chan-Glu_bd"/>
    <property type="match status" value="1"/>
</dbReference>
<dbReference type="InterPro" id="IPR015683">
    <property type="entry name" value="Ionotropic_Glu_rcpt"/>
</dbReference>